<evidence type="ECO:0000313" key="1">
    <source>
        <dbReference type="EMBL" id="TFK65632.1"/>
    </source>
</evidence>
<name>A0ACD3AL53_9AGAR</name>
<gene>
    <name evidence="1" type="ORF">BDN72DRAFT_900536</name>
</gene>
<proteinExistence type="predicted"/>
<dbReference type="Proteomes" id="UP000308600">
    <property type="component" value="Unassembled WGS sequence"/>
</dbReference>
<reference evidence="1 2" key="1">
    <citation type="journal article" date="2019" name="Nat. Ecol. Evol.">
        <title>Megaphylogeny resolves global patterns of mushroom evolution.</title>
        <authorList>
            <person name="Varga T."/>
            <person name="Krizsan K."/>
            <person name="Foldi C."/>
            <person name="Dima B."/>
            <person name="Sanchez-Garcia M."/>
            <person name="Sanchez-Ramirez S."/>
            <person name="Szollosi G.J."/>
            <person name="Szarkandi J.G."/>
            <person name="Papp V."/>
            <person name="Albert L."/>
            <person name="Andreopoulos W."/>
            <person name="Angelini C."/>
            <person name="Antonin V."/>
            <person name="Barry K.W."/>
            <person name="Bougher N.L."/>
            <person name="Buchanan P."/>
            <person name="Buyck B."/>
            <person name="Bense V."/>
            <person name="Catcheside P."/>
            <person name="Chovatia M."/>
            <person name="Cooper J."/>
            <person name="Damon W."/>
            <person name="Desjardin D."/>
            <person name="Finy P."/>
            <person name="Geml J."/>
            <person name="Haridas S."/>
            <person name="Hughes K."/>
            <person name="Justo A."/>
            <person name="Karasinski D."/>
            <person name="Kautmanova I."/>
            <person name="Kiss B."/>
            <person name="Kocsube S."/>
            <person name="Kotiranta H."/>
            <person name="LaButti K.M."/>
            <person name="Lechner B.E."/>
            <person name="Liimatainen K."/>
            <person name="Lipzen A."/>
            <person name="Lukacs Z."/>
            <person name="Mihaltcheva S."/>
            <person name="Morgado L.N."/>
            <person name="Niskanen T."/>
            <person name="Noordeloos M.E."/>
            <person name="Ohm R.A."/>
            <person name="Ortiz-Santana B."/>
            <person name="Ovrebo C."/>
            <person name="Racz N."/>
            <person name="Riley R."/>
            <person name="Savchenko A."/>
            <person name="Shiryaev A."/>
            <person name="Soop K."/>
            <person name="Spirin V."/>
            <person name="Szebenyi C."/>
            <person name="Tomsovsky M."/>
            <person name="Tulloss R.E."/>
            <person name="Uehling J."/>
            <person name="Grigoriev I.V."/>
            <person name="Vagvolgyi C."/>
            <person name="Papp T."/>
            <person name="Martin F.M."/>
            <person name="Miettinen O."/>
            <person name="Hibbett D.S."/>
            <person name="Nagy L.G."/>
        </authorList>
    </citation>
    <scope>NUCLEOTIDE SEQUENCE [LARGE SCALE GENOMIC DNA]</scope>
    <source>
        <strain evidence="1 2">NL-1719</strain>
    </source>
</reference>
<evidence type="ECO:0000313" key="2">
    <source>
        <dbReference type="Proteomes" id="UP000308600"/>
    </source>
</evidence>
<dbReference type="EMBL" id="ML208430">
    <property type="protein sequence ID" value="TFK65632.1"/>
    <property type="molecule type" value="Genomic_DNA"/>
</dbReference>
<accession>A0ACD3AL53</accession>
<protein>
    <submittedName>
        <fullName evidence="1">Kinase-like protein</fullName>
    </submittedName>
</protein>
<sequence length="430" mass="47655">MVNHLNKMLYNVGVPAEEIDKYCPGGFHPIRLHDRLDSGRYEVLNKLGFGSFSTVWLARDHDTQTNVTIKIVVAGTSDALNREFQVLKHLKESGDSSHPGYKHVLHLRDSFHVDGPNGRHLCVVMDLLGPKISSITDRCINYRLNGQLARQVSQQLVLAVDYLHKTGVAHGDIHPGNVLFKLPDLDHLSPDELVKHFGEPTTGEVSRKDGQPLGAGVPEYLVLPVDHCPEDTKDVGEVQLIDFGESFLLDDPPPPIVHTPTSFHPPELVFRHAMSSAVDIWNLACTTFELVTGRTLFEAGFENRELIPQFKKVIGNLPQGWVADAIANNVLAEEPSGADAERIASSRLMLDFSLDEAAESFLRLEDELARSYIEGFDRDTLDLNESDLDTLGKCLRRMLVLDPCERATTEELITNTWFASVAGPASVSSL</sequence>
<organism evidence="1 2">
    <name type="scientific">Pluteus cervinus</name>
    <dbReference type="NCBI Taxonomy" id="181527"/>
    <lineage>
        <taxon>Eukaryota</taxon>
        <taxon>Fungi</taxon>
        <taxon>Dikarya</taxon>
        <taxon>Basidiomycota</taxon>
        <taxon>Agaricomycotina</taxon>
        <taxon>Agaricomycetes</taxon>
        <taxon>Agaricomycetidae</taxon>
        <taxon>Agaricales</taxon>
        <taxon>Pluteineae</taxon>
        <taxon>Pluteaceae</taxon>
        <taxon>Pluteus</taxon>
    </lineage>
</organism>
<keyword evidence="2" id="KW-1185">Reference proteome</keyword>